<protein>
    <submittedName>
        <fullName evidence="3">Uncharacterized protein</fullName>
    </submittedName>
</protein>
<feature type="transmembrane region" description="Helical" evidence="2">
    <location>
        <begin position="29"/>
        <end position="49"/>
    </location>
</feature>
<name>A0A5P9CQH8_9VIBR</name>
<evidence type="ECO:0000256" key="1">
    <source>
        <dbReference type="SAM" id="MobiDB-lite"/>
    </source>
</evidence>
<keyword evidence="4" id="KW-1185">Reference proteome</keyword>
<proteinExistence type="predicted"/>
<evidence type="ECO:0000313" key="3">
    <source>
        <dbReference type="EMBL" id="QFT28213.1"/>
    </source>
</evidence>
<keyword evidence="3" id="KW-0614">Plasmid</keyword>
<feature type="compositionally biased region" description="Polar residues" evidence="1">
    <location>
        <begin position="249"/>
        <end position="258"/>
    </location>
</feature>
<dbReference type="EMBL" id="CP045351">
    <property type="protein sequence ID" value="QFT28213.1"/>
    <property type="molecule type" value="Genomic_DNA"/>
</dbReference>
<dbReference type="RefSeq" id="WP_246210468.1">
    <property type="nucleotide sequence ID" value="NZ_CBCSDK010000029.1"/>
</dbReference>
<keyword evidence="2" id="KW-0472">Membrane</keyword>
<evidence type="ECO:0000256" key="2">
    <source>
        <dbReference type="SAM" id="Phobius"/>
    </source>
</evidence>
<gene>
    <name evidence="3" type="ORF">FIV01_17620</name>
</gene>
<geneLocation type="plasmid" evidence="4">
    <name>pthaf100_a</name>
</geneLocation>
<accession>A0A5P9CQH8</accession>
<organism evidence="3 4">
    <name type="scientific">Vibrio aquimaris</name>
    <dbReference type="NCBI Taxonomy" id="2587862"/>
    <lineage>
        <taxon>Bacteria</taxon>
        <taxon>Pseudomonadati</taxon>
        <taxon>Pseudomonadota</taxon>
        <taxon>Gammaproteobacteria</taxon>
        <taxon>Vibrionales</taxon>
        <taxon>Vibrionaceae</taxon>
        <taxon>Vibrio</taxon>
    </lineage>
</organism>
<reference evidence="3 4" key="1">
    <citation type="submission" date="2019-10" db="EMBL/GenBank/DDBJ databases">
        <title>Complete genome sequence of Vibrio sp. strain THAF100, isolated from non-filtered water from the water column of tank 6 of a marine aquarium containing stony-coral fragments. Water maintained at 26 degree C.</title>
        <authorList>
            <person name="Ruckert C."/>
            <person name="Franco A."/>
            <person name="Kalinowski J."/>
            <person name="Glaeser S."/>
        </authorList>
    </citation>
    <scope>NUCLEOTIDE SEQUENCE [LARGE SCALE GENOMIC DNA]</scope>
    <source>
        <strain evidence="3 4">THAF100</strain>
        <plasmid evidence="4">pthaf100_a</plasmid>
    </source>
</reference>
<dbReference type="KEGG" id="vaq:FIV01_17620"/>
<keyword evidence="2" id="KW-0812">Transmembrane</keyword>
<feature type="region of interest" description="Disordered" evidence="1">
    <location>
        <begin position="237"/>
        <end position="258"/>
    </location>
</feature>
<dbReference type="Proteomes" id="UP000326936">
    <property type="component" value="Plasmid pTHAF100_a"/>
</dbReference>
<keyword evidence="2" id="KW-1133">Transmembrane helix</keyword>
<sequence>MTNKRSNNEYQLAKESPCSADNRQYRDQMLVFAIANRIIWLLACSIWIVHMSSKFIERAWSHSCVTMEEKLVLLALAELSDRSGAVITTMDELQAMTNGSESSIDHVLGKLALEQTIISLSKAQTRKQGSIKCKINVGSQHSIPVYATSEPIAKVPQFHKTQVKPLQGSDSGTKTINIMDLSPKVIEAWAEVIMFRSGFANQTSVWASFVDKLKALGQPLMSQDDINSRLHAHLHSEKSYGQNKGFKNKPNTSKMSPNQAFKKKMANFNFDFDD</sequence>
<dbReference type="AlphaFoldDB" id="A0A5P9CQH8"/>
<evidence type="ECO:0000313" key="4">
    <source>
        <dbReference type="Proteomes" id="UP000326936"/>
    </source>
</evidence>